<feature type="domain" description="HTH luxR-type" evidence="4">
    <location>
        <begin position="143"/>
        <end position="208"/>
    </location>
</feature>
<dbReference type="CDD" id="cd06170">
    <property type="entry name" value="LuxR_C_like"/>
    <property type="match status" value="1"/>
</dbReference>
<evidence type="ECO:0000313" key="7">
    <source>
        <dbReference type="Proteomes" id="UP000092713"/>
    </source>
</evidence>
<dbReference type="InterPro" id="IPR058245">
    <property type="entry name" value="NreC/VraR/RcsB-like_REC"/>
</dbReference>
<protein>
    <submittedName>
        <fullName evidence="6">DNA-binding response regulator, NarL/FixJ family</fullName>
    </submittedName>
</protein>
<dbReference type="OrthoDB" id="9780593at2"/>
<dbReference type="SUPFAM" id="SSF46894">
    <property type="entry name" value="C-terminal effector domain of the bipartite response regulators"/>
    <property type="match status" value="1"/>
</dbReference>
<dbReference type="GO" id="GO:0000160">
    <property type="term" value="P:phosphorelay signal transduction system"/>
    <property type="evidence" value="ECO:0007669"/>
    <property type="project" value="InterPro"/>
</dbReference>
<gene>
    <name evidence="6" type="ORF">ASR47_1004251</name>
</gene>
<dbReference type="InterPro" id="IPR039420">
    <property type="entry name" value="WalR-like"/>
</dbReference>
<evidence type="ECO:0000256" key="1">
    <source>
        <dbReference type="ARBA" id="ARBA00022553"/>
    </source>
</evidence>
<dbReference type="PROSITE" id="PS50110">
    <property type="entry name" value="RESPONSE_REGULATORY"/>
    <property type="match status" value="1"/>
</dbReference>
<organism evidence="6 7">
    <name type="scientific">Janthinobacterium psychrotolerans</name>
    <dbReference type="NCBI Taxonomy" id="1747903"/>
    <lineage>
        <taxon>Bacteria</taxon>
        <taxon>Pseudomonadati</taxon>
        <taxon>Pseudomonadota</taxon>
        <taxon>Betaproteobacteria</taxon>
        <taxon>Burkholderiales</taxon>
        <taxon>Oxalobacteraceae</taxon>
        <taxon>Janthinobacterium</taxon>
    </lineage>
</organism>
<dbReference type="PANTHER" id="PTHR43214">
    <property type="entry name" value="TWO-COMPONENT RESPONSE REGULATOR"/>
    <property type="match status" value="1"/>
</dbReference>
<accession>A0A1A7BWL3</accession>
<evidence type="ECO:0000259" key="5">
    <source>
        <dbReference type="PROSITE" id="PS50110"/>
    </source>
</evidence>
<comment type="caution">
    <text evidence="6">The sequence shown here is derived from an EMBL/GenBank/DDBJ whole genome shotgun (WGS) entry which is preliminary data.</text>
</comment>
<keyword evidence="1 3" id="KW-0597">Phosphoprotein</keyword>
<keyword evidence="2 6" id="KW-0238">DNA-binding</keyword>
<dbReference type="AlphaFoldDB" id="A0A1A7BWL3"/>
<dbReference type="EMBL" id="LOCQ01000059">
    <property type="protein sequence ID" value="OBV37976.1"/>
    <property type="molecule type" value="Genomic_DNA"/>
</dbReference>
<proteinExistence type="predicted"/>
<dbReference type="PRINTS" id="PR00038">
    <property type="entry name" value="HTHLUXR"/>
</dbReference>
<name>A0A1A7BWL3_9BURK</name>
<feature type="domain" description="Response regulatory" evidence="5">
    <location>
        <begin position="11"/>
        <end position="127"/>
    </location>
</feature>
<sequence>MHTESTTTLTTIVIADDHPLIRAGMASLLQSTGSFVLLGQAADGEQAIELYQRLRPAVLLMDMSMPGCGGVEATRRIRQQHPQARIIILSAHEGDEVVHRAMQAGASGYLLKNAPFAELLDCIACVLAGRKYLAPGLSAKLAGRVHGSDLSTREHEILAHLATGMSNKLIARVAGIGVGTVKFHINNILAKLDAASRTEAVMLASRRGMLQLA</sequence>
<evidence type="ECO:0000256" key="2">
    <source>
        <dbReference type="ARBA" id="ARBA00023125"/>
    </source>
</evidence>
<dbReference type="SUPFAM" id="SSF52172">
    <property type="entry name" value="CheY-like"/>
    <property type="match status" value="1"/>
</dbReference>
<dbReference type="PROSITE" id="PS50043">
    <property type="entry name" value="HTH_LUXR_2"/>
    <property type="match status" value="1"/>
</dbReference>
<dbReference type="CDD" id="cd17535">
    <property type="entry name" value="REC_NarL-like"/>
    <property type="match status" value="1"/>
</dbReference>
<dbReference type="InterPro" id="IPR016032">
    <property type="entry name" value="Sig_transdc_resp-reg_C-effctor"/>
</dbReference>
<feature type="modified residue" description="4-aspartylphosphate" evidence="3">
    <location>
        <position position="62"/>
    </location>
</feature>
<evidence type="ECO:0000259" key="4">
    <source>
        <dbReference type="PROSITE" id="PS50043"/>
    </source>
</evidence>
<evidence type="ECO:0000313" key="6">
    <source>
        <dbReference type="EMBL" id="OBV37976.1"/>
    </source>
</evidence>
<dbReference type="SMART" id="SM00448">
    <property type="entry name" value="REC"/>
    <property type="match status" value="1"/>
</dbReference>
<reference evidence="6 7" key="1">
    <citation type="submission" date="2016-04" db="EMBL/GenBank/DDBJ databases">
        <title>Draft genome sequence of Janthinobacterium psychrotolerans sp. nov., isolated from freshwater sediments in Denmark.</title>
        <authorList>
            <person name="Gong X."/>
            <person name="Skrivergaard S."/>
            <person name="Korsgaard B.S."/>
            <person name="Schreiber L."/>
            <person name="Marshall I.P."/>
            <person name="Finster K."/>
            <person name="Schramm A."/>
        </authorList>
    </citation>
    <scope>NUCLEOTIDE SEQUENCE [LARGE SCALE GENOMIC DNA]</scope>
    <source>
        <strain evidence="6 7">S3-2</strain>
    </source>
</reference>
<dbReference type="InterPro" id="IPR001789">
    <property type="entry name" value="Sig_transdc_resp-reg_receiver"/>
</dbReference>
<dbReference type="Proteomes" id="UP000092713">
    <property type="component" value="Unassembled WGS sequence"/>
</dbReference>
<dbReference type="GO" id="GO:0003677">
    <property type="term" value="F:DNA binding"/>
    <property type="evidence" value="ECO:0007669"/>
    <property type="project" value="UniProtKB-KW"/>
</dbReference>
<dbReference type="RefSeq" id="WP_065309491.1">
    <property type="nucleotide sequence ID" value="NZ_LOCQ01000059.1"/>
</dbReference>
<dbReference type="SMART" id="SM00421">
    <property type="entry name" value="HTH_LUXR"/>
    <property type="match status" value="1"/>
</dbReference>
<dbReference type="Pfam" id="PF00072">
    <property type="entry name" value="Response_reg"/>
    <property type="match status" value="1"/>
</dbReference>
<dbReference type="Pfam" id="PF00196">
    <property type="entry name" value="GerE"/>
    <property type="match status" value="1"/>
</dbReference>
<dbReference type="InterPro" id="IPR011006">
    <property type="entry name" value="CheY-like_superfamily"/>
</dbReference>
<evidence type="ECO:0000256" key="3">
    <source>
        <dbReference type="PROSITE-ProRule" id="PRU00169"/>
    </source>
</evidence>
<dbReference type="InterPro" id="IPR000792">
    <property type="entry name" value="Tscrpt_reg_LuxR_C"/>
</dbReference>
<keyword evidence="7" id="KW-1185">Reference proteome</keyword>
<dbReference type="STRING" id="1747903.ASR47_1004251"/>
<dbReference type="Gene3D" id="3.40.50.2300">
    <property type="match status" value="1"/>
</dbReference>
<dbReference type="GO" id="GO:0006355">
    <property type="term" value="P:regulation of DNA-templated transcription"/>
    <property type="evidence" value="ECO:0007669"/>
    <property type="project" value="InterPro"/>
</dbReference>